<gene>
    <name evidence="1" type="ORF">Fmac_019067</name>
</gene>
<proteinExistence type="predicted"/>
<reference evidence="1 2" key="1">
    <citation type="submission" date="2024-08" db="EMBL/GenBank/DDBJ databases">
        <title>Insights into the chromosomal genome structure of Flemingia macrophylla.</title>
        <authorList>
            <person name="Ding Y."/>
            <person name="Zhao Y."/>
            <person name="Bi W."/>
            <person name="Wu M."/>
            <person name="Zhao G."/>
            <person name="Gong Y."/>
            <person name="Li W."/>
            <person name="Zhang P."/>
        </authorList>
    </citation>
    <scope>NUCLEOTIDE SEQUENCE [LARGE SCALE GENOMIC DNA]</scope>
    <source>
        <strain evidence="1">DYQJB</strain>
        <tissue evidence="1">Leaf</tissue>
    </source>
</reference>
<organism evidence="1 2">
    <name type="scientific">Flemingia macrophylla</name>
    <dbReference type="NCBI Taxonomy" id="520843"/>
    <lineage>
        <taxon>Eukaryota</taxon>
        <taxon>Viridiplantae</taxon>
        <taxon>Streptophyta</taxon>
        <taxon>Embryophyta</taxon>
        <taxon>Tracheophyta</taxon>
        <taxon>Spermatophyta</taxon>
        <taxon>Magnoliopsida</taxon>
        <taxon>eudicotyledons</taxon>
        <taxon>Gunneridae</taxon>
        <taxon>Pentapetalae</taxon>
        <taxon>rosids</taxon>
        <taxon>fabids</taxon>
        <taxon>Fabales</taxon>
        <taxon>Fabaceae</taxon>
        <taxon>Papilionoideae</taxon>
        <taxon>50 kb inversion clade</taxon>
        <taxon>NPAAA clade</taxon>
        <taxon>indigoferoid/millettioid clade</taxon>
        <taxon>Phaseoleae</taxon>
        <taxon>Flemingia</taxon>
    </lineage>
</organism>
<keyword evidence="2" id="KW-1185">Reference proteome</keyword>
<dbReference type="AlphaFoldDB" id="A0ABD1M6W2"/>
<name>A0ABD1M6W2_9FABA</name>
<evidence type="ECO:0000313" key="2">
    <source>
        <dbReference type="Proteomes" id="UP001603857"/>
    </source>
</evidence>
<dbReference type="Proteomes" id="UP001603857">
    <property type="component" value="Unassembled WGS sequence"/>
</dbReference>
<accession>A0ABD1M6W2</accession>
<evidence type="ECO:0000313" key="1">
    <source>
        <dbReference type="EMBL" id="KAL2331486.1"/>
    </source>
</evidence>
<sequence length="104" mass="11479">MKVILRQSRSESDDTMVITKTEKTLAISIMVSTNISCKMALWSGSIVPRSHSEKYKTIMKTIPIMTLGCATNKASPVVVDLKEMTPNNNLKNLSNISCVCEKSL</sequence>
<protein>
    <submittedName>
        <fullName evidence="1">Uncharacterized protein</fullName>
    </submittedName>
</protein>
<comment type="caution">
    <text evidence="1">The sequence shown here is derived from an EMBL/GenBank/DDBJ whole genome shotgun (WGS) entry which is preliminary data.</text>
</comment>
<dbReference type="EMBL" id="JBGMDY010000006">
    <property type="protein sequence ID" value="KAL2331486.1"/>
    <property type="molecule type" value="Genomic_DNA"/>
</dbReference>